<dbReference type="Gramene" id="TVT99931">
    <property type="protein sequence ID" value="TVT99931"/>
    <property type="gene ID" value="EJB05_54672"/>
</dbReference>
<proteinExistence type="predicted"/>
<reference evidence="2 3" key="1">
    <citation type="journal article" date="2019" name="Sci. Rep.">
        <title>A high-quality genome of Eragrostis curvula grass provides insights into Poaceae evolution and supports new strategies to enhance forage quality.</title>
        <authorList>
            <person name="Carballo J."/>
            <person name="Santos B.A.C.M."/>
            <person name="Zappacosta D."/>
            <person name="Garbus I."/>
            <person name="Selva J.P."/>
            <person name="Gallo C.A."/>
            <person name="Diaz A."/>
            <person name="Albertini E."/>
            <person name="Caccamo M."/>
            <person name="Echenique V."/>
        </authorList>
    </citation>
    <scope>NUCLEOTIDE SEQUENCE [LARGE SCALE GENOMIC DNA]</scope>
    <source>
        <strain evidence="3">cv. Victoria</strain>
        <tissue evidence="2">Leaf</tissue>
    </source>
</reference>
<dbReference type="Proteomes" id="UP000324897">
    <property type="component" value="Unassembled WGS sequence"/>
</dbReference>
<name>A0A5J9SLR1_9POAL</name>
<feature type="non-terminal residue" evidence="2">
    <location>
        <position position="1"/>
    </location>
</feature>
<evidence type="ECO:0000313" key="3">
    <source>
        <dbReference type="Proteomes" id="UP000324897"/>
    </source>
</evidence>
<dbReference type="Pfam" id="PF07762">
    <property type="entry name" value="DUF1618"/>
    <property type="match status" value="1"/>
</dbReference>
<accession>A0A5J9SLR1</accession>
<protein>
    <recommendedName>
        <fullName evidence="1">DUF1618 domain-containing protein</fullName>
    </recommendedName>
</protein>
<dbReference type="OrthoDB" id="685097at2759"/>
<keyword evidence="3" id="KW-1185">Reference proteome</keyword>
<evidence type="ECO:0000313" key="2">
    <source>
        <dbReference type="EMBL" id="TVT99931.1"/>
    </source>
</evidence>
<evidence type="ECO:0000259" key="1">
    <source>
        <dbReference type="Pfam" id="PF07762"/>
    </source>
</evidence>
<dbReference type="PANTHER" id="PTHR33074:SF124">
    <property type="entry name" value="DUF1618 DOMAIN-CONTAINING PROTEIN"/>
    <property type="match status" value="1"/>
</dbReference>
<gene>
    <name evidence="2" type="ORF">EJB05_54672</name>
</gene>
<dbReference type="AlphaFoldDB" id="A0A5J9SLR1"/>
<feature type="domain" description="DUF1618" evidence="1">
    <location>
        <begin position="241"/>
        <end position="372"/>
    </location>
</feature>
<dbReference type="InterPro" id="IPR011676">
    <property type="entry name" value="DUF1618"/>
</dbReference>
<dbReference type="PANTHER" id="PTHR33074">
    <property type="entry name" value="EXPRESSED PROTEIN-RELATED"/>
    <property type="match status" value="1"/>
</dbReference>
<comment type="caution">
    <text evidence="2">The sequence shown here is derived from an EMBL/GenBank/DDBJ whole genome shotgun (WGS) entry which is preliminary data.</text>
</comment>
<sequence>METEATTPATYPRWVLLARNGDDEYMYEDKDQYMYIIGDKKTAAACFTPDGEPIRISLRFAAPPVTSLLWVHFPEDGIGNSPRVIAVHGDALLIVTDFTVLHFVYSAGDRTSSSRRPPSLKLLPHCYFIVREIMMNFCTVEEDASPRGFFIEELWDHTDKPRMLNRDATGLLRRGKDAFVVAKLQMAPSEYRKPAAELLLLQSGKWSVKRASISHGGDKCRELFLWRTDTVGSVGDRLLCWVDFSRGVMFANVLDNTPELQYVSFPVKPRYSDSEPKTSRNVCATAGGAVKLVDVFTTHRCGCDGMDAATKCSRSCCPCTVETWTLRMDDMVWVMDGRVDAAELCALEAWQGLPRVKLEYPVVSVDDPNLICFLVWDEPVKYYEKQWMVMVDMRSKTVQSVCRRPDVCRNICTQRQRHGSPQDARID</sequence>
<organism evidence="2 3">
    <name type="scientific">Eragrostis curvula</name>
    <name type="common">weeping love grass</name>
    <dbReference type="NCBI Taxonomy" id="38414"/>
    <lineage>
        <taxon>Eukaryota</taxon>
        <taxon>Viridiplantae</taxon>
        <taxon>Streptophyta</taxon>
        <taxon>Embryophyta</taxon>
        <taxon>Tracheophyta</taxon>
        <taxon>Spermatophyta</taxon>
        <taxon>Magnoliopsida</taxon>
        <taxon>Liliopsida</taxon>
        <taxon>Poales</taxon>
        <taxon>Poaceae</taxon>
        <taxon>PACMAD clade</taxon>
        <taxon>Chloridoideae</taxon>
        <taxon>Eragrostideae</taxon>
        <taxon>Eragrostidinae</taxon>
        <taxon>Eragrostis</taxon>
    </lineage>
</organism>
<dbReference type="EMBL" id="RWGY01000656">
    <property type="protein sequence ID" value="TVT99931.1"/>
    <property type="molecule type" value="Genomic_DNA"/>
</dbReference>